<dbReference type="RefSeq" id="XP_001829494.2">
    <property type="nucleotide sequence ID" value="XM_001829442.2"/>
</dbReference>
<organism evidence="1 2">
    <name type="scientific">Coprinopsis cinerea (strain Okayama-7 / 130 / ATCC MYA-4618 / FGSC 9003)</name>
    <name type="common">Inky cap fungus</name>
    <name type="synonym">Hormographiella aspergillata</name>
    <dbReference type="NCBI Taxonomy" id="240176"/>
    <lineage>
        <taxon>Eukaryota</taxon>
        <taxon>Fungi</taxon>
        <taxon>Dikarya</taxon>
        <taxon>Basidiomycota</taxon>
        <taxon>Agaricomycotina</taxon>
        <taxon>Agaricomycetes</taxon>
        <taxon>Agaricomycetidae</taxon>
        <taxon>Agaricales</taxon>
        <taxon>Agaricineae</taxon>
        <taxon>Psathyrellaceae</taxon>
        <taxon>Coprinopsis</taxon>
    </lineage>
</organism>
<dbReference type="InParanoid" id="A8N3M8"/>
<evidence type="ECO:0000313" key="2">
    <source>
        <dbReference type="Proteomes" id="UP000001861"/>
    </source>
</evidence>
<dbReference type="VEuPathDB" id="FungiDB:CC1G_00673"/>
<reference evidence="1 2" key="1">
    <citation type="journal article" date="2010" name="Proc. Natl. Acad. Sci. U.S.A.">
        <title>Insights into evolution of multicellular fungi from the assembled chromosomes of the mushroom Coprinopsis cinerea (Coprinus cinereus).</title>
        <authorList>
            <person name="Stajich J.E."/>
            <person name="Wilke S.K."/>
            <person name="Ahren D."/>
            <person name="Au C.H."/>
            <person name="Birren B.W."/>
            <person name="Borodovsky M."/>
            <person name="Burns C."/>
            <person name="Canback B."/>
            <person name="Casselton L.A."/>
            <person name="Cheng C.K."/>
            <person name="Deng J."/>
            <person name="Dietrich F.S."/>
            <person name="Fargo D.C."/>
            <person name="Farman M.L."/>
            <person name="Gathman A.C."/>
            <person name="Goldberg J."/>
            <person name="Guigo R."/>
            <person name="Hoegger P.J."/>
            <person name="Hooker J.B."/>
            <person name="Huggins A."/>
            <person name="James T.Y."/>
            <person name="Kamada T."/>
            <person name="Kilaru S."/>
            <person name="Kodira C."/>
            <person name="Kues U."/>
            <person name="Kupfer D."/>
            <person name="Kwan H.S."/>
            <person name="Lomsadze A."/>
            <person name="Li W."/>
            <person name="Lilly W.W."/>
            <person name="Ma L.J."/>
            <person name="Mackey A.J."/>
            <person name="Manning G."/>
            <person name="Martin F."/>
            <person name="Muraguchi H."/>
            <person name="Natvig D.O."/>
            <person name="Palmerini H."/>
            <person name="Ramesh M.A."/>
            <person name="Rehmeyer C.J."/>
            <person name="Roe B.A."/>
            <person name="Shenoy N."/>
            <person name="Stanke M."/>
            <person name="Ter-Hovhannisyan V."/>
            <person name="Tunlid A."/>
            <person name="Velagapudi R."/>
            <person name="Vision T.J."/>
            <person name="Zeng Q."/>
            <person name="Zolan M.E."/>
            <person name="Pukkila P.J."/>
        </authorList>
    </citation>
    <scope>NUCLEOTIDE SEQUENCE [LARGE SCALE GENOMIC DNA]</scope>
    <source>
        <strain evidence="2">Okayama-7 / 130 / ATCC MYA-4618 / FGSC 9003</strain>
    </source>
</reference>
<dbReference type="GeneID" id="6005924"/>
<proteinExistence type="predicted"/>
<dbReference type="HOGENOM" id="CLU_1758701_0_0_1"/>
<keyword evidence="2" id="KW-1185">Reference proteome</keyword>
<gene>
    <name evidence="1" type="ORF">CC1G_00673</name>
</gene>
<protein>
    <submittedName>
        <fullName evidence="1">Uncharacterized protein</fullName>
    </submittedName>
</protein>
<dbReference type="Proteomes" id="UP000001861">
    <property type="component" value="Unassembled WGS sequence"/>
</dbReference>
<dbReference type="AlphaFoldDB" id="A8N3M8"/>
<dbReference type="KEGG" id="cci:CC1G_00673"/>
<accession>A8N3M8</accession>
<name>A8N3M8_COPC7</name>
<sequence length="148" mass="17041">MTFKALFDTREVTKVYYYALRTAIDRDKRVTNGGLGSSQPSAAIIFQCIWTPRIAIQSPTHLQTRRLRWTTVNNQSIKHQSTTGPVSSLVLFAYHSQFTKSIGSLVPGYRFHFRRSANSVSEYPVEMHTQNLNDFKVKRSIRLNQPDF</sequence>
<dbReference type="EMBL" id="AACS02000001">
    <property type="protein sequence ID" value="EAU92454.2"/>
    <property type="molecule type" value="Genomic_DNA"/>
</dbReference>
<comment type="caution">
    <text evidence="1">The sequence shown here is derived from an EMBL/GenBank/DDBJ whole genome shotgun (WGS) entry which is preliminary data.</text>
</comment>
<evidence type="ECO:0000313" key="1">
    <source>
        <dbReference type="EMBL" id="EAU92454.2"/>
    </source>
</evidence>